<evidence type="ECO:0000313" key="3">
    <source>
        <dbReference type="Proteomes" id="UP000326912"/>
    </source>
</evidence>
<dbReference type="AlphaFoldDB" id="A0A5J4KC82"/>
<dbReference type="PANTHER" id="PTHR40469:SF2">
    <property type="entry name" value="GALACTOSE-BINDING DOMAIN-LIKE SUPERFAMILY PROTEIN"/>
    <property type="match status" value="1"/>
</dbReference>
<dbReference type="Pfam" id="PF06283">
    <property type="entry name" value="ThuA"/>
    <property type="match status" value="1"/>
</dbReference>
<organism evidence="2 3">
    <name type="scientific">Dictyobacter vulcani</name>
    <dbReference type="NCBI Taxonomy" id="2607529"/>
    <lineage>
        <taxon>Bacteria</taxon>
        <taxon>Bacillati</taxon>
        <taxon>Chloroflexota</taxon>
        <taxon>Ktedonobacteria</taxon>
        <taxon>Ktedonobacterales</taxon>
        <taxon>Dictyobacteraceae</taxon>
        <taxon>Dictyobacter</taxon>
    </lineage>
</organism>
<dbReference type="InterPro" id="IPR029010">
    <property type="entry name" value="ThuA-like"/>
</dbReference>
<dbReference type="Proteomes" id="UP000326912">
    <property type="component" value="Unassembled WGS sequence"/>
</dbReference>
<feature type="domain" description="ThuA-like" evidence="1">
    <location>
        <begin position="2"/>
        <end position="212"/>
    </location>
</feature>
<dbReference type="EMBL" id="BKZW01000001">
    <property type="protein sequence ID" value="GER86404.1"/>
    <property type="molecule type" value="Genomic_DNA"/>
</dbReference>
<evidence type="ECO:0000313" key="2">
    <source>
        <dbReference type="EMBL" id="GER86404.1"/>
    </source>
</evidence>
<evidence type="ECO:0000259" key="1">
    <source>
        <dbReference type="Pfam" id="PF06283"/>
    </source>
</evidence>
<reference evidence="2 3" key="1">
    <citation type="submission" date="2019-10" db="EMBL/GenBank/DDBJ databases">
        <title>Dictyobacter vulcani sp. nov., within the class Ktedonobacteria, isolated from soil of volcanic Mt. Zao.</title>
        <authorList>
            <person name="Zheng Y."/>
            <person name="Wang C.M."/>
            <person name="Sakai Y."/>
            <person name="Abe K."/>
            <person name="Yokota A."/>
            <person name="Yabe S."/>
        </authorList>
    </citation>
    <scope>NUCLEOTIDE SEQUENCE [LARGE SCALE GENOMIC DNA]</scope>
    <source>
        <strain evidence="2 3">W12</strain>
    </source>
</reference>
<keyword evidence="3" id="KW-1185">Reference proteome</keyword>
<comment type="caution">
    <text evidence="2">The sequence shown here is derived from an EMBL/GenBank/DDBJ whole genome shotgun (WGS) entry which is preliminary data.</text>
</comment>
<dbReference type="Gene3D" id="3.40.50.880">
    <property type="match status" value="1"/>
</dbReference>
<dbReference type="SUPFAM" id="SSF52317">
    <property type="entry name" value="Class I glutamine amidotransferase-like"/>
    <property type="match status" value="1"/>
</dbReference>
<dbReference type="InterPro" id="IPR029062">
    <property type="entry name" value="Class_I_gatase-like"/>
</dbReference>
<proteinExistence type="predicted"/>
<name>A0A5J4KC82_9CHLR</name>
<dbReference type="PANTHER" id="PTHR40469">
    <property type="entry name" value="SECRETED GLYCOSYL HYDROLASE"/>
    <property type="match status" value="1"/>
</dbReference>
<sequence>MLLIFSKTAGYRHASIENGIDAIHKLAAVHHVEVQATEDSSVFTDENLARYQAVIFLSTTGNILDDAQKAAFERYIRAGGGFVGVHAASDTEYSWTWYGQLVGSFFKNHPAISQATVRVEDGQNRSTSMLPKKWERTDEWYNYRENPRNRVHVLLTLDESTYKGGEMGTDHPVSWYHEFEGGRAWYTGMGHTAESFAEPLFLAHLWGGISYAAKLES</sequence>
<accession>A0A5J4KC82</accession>
<protein>
    <recommendedName>
        <fullName evidence="1">ThuA-like domain-containing protein</fullName>
    </recommendedName>
</protein>
<gene>
    <name evidence="2" type="ORF">KDW_05660</name>
</gene>